<dbReference type="InterPro" id="IPR036294">
    <property type="entry name" value="Rbstp2229-like_sf"/>
</dbReference>
<dbReference type="EMBL" id="JACWFH010000014">
    <property type="protein sequence ID" value="MBY0097726.1"/>
    <property type="molecule type" value="Genomic_DNA"/>
</dbReference>
<keyword evidence="2" id="KW-1185">Reference proteome</keyword>
<accession>A0ABS7K6F9</accession>
<sequence>MAENAYIKLVPSSSQQTITTDEIKSLFSYYKEITAKTGTQLDWDYEYSAFPYEIKETADGEGIWFYLKSDHDRYNAIALGIDRETIVDEDGNQRDQMYIQITLPDSATHGDKGKANEFCKFLGKKLKGELHLFNGRIMYYYPRK</sequence>
<organism evidence="1 2">
    <name type="scientific">Mesobacillus maritimus</name>
    <dbReference type="NCBI Taxonomy" id="1643336"/>
    <lineage>
        <taxon>Bacteria</taxon>
        <taxon>Bacillati</taxon>
        <taxon>Bacillota</taxon>
        <taxon>Bacilli</taxon>
        <taxon>Bacillales</taxon>
        <taxon>Bacillaceae</taxon>
        <taxon>Mesobacillus</taxon>
    </lineage>
</organism>
<dbReference type="Pfam" id="PF08968">
    <property type="entry name" value="DUF1885"/>
    <property type="match status" value="1"/>
</dbReference>
<dbReference type="Proteomes" id="UP000769780">
    <property type="component" value="Unassembled WGS sequence"/>
</dbReference>
<dbReference type="RefSeq" id="WP_221873947.1">
    <property type="nucleotide sequence ID" value="NZ_JACWFH010000014.1"/>
</dbReference>
<name>A0ABS7K6F9_9BACI</name>
<proteinExistence type="predicted"/>
<reference evidence="1 2" key="1">
    <citation type="submission" date="2020-07" db="EMBL/GenBank/DDBJ databases">
        <title>Fungal Genomes of the International Space Station.</title>
        <authorList>
            <person name="Seuylemezian A."/>
            <person name="Singh N.K."/>
            <person name="Wood J."/>
            <person name="Venkateswaran K."/>
        </authorList>
    </citation>
    <scope>NUCLEOTIDE SEQUENCE [LARGE SCALE GENOMIC DNA]</scope>
    <source>
        <strain evidence="1 2">PL-B2</strain>
    </source>
</reference>
<dbReference type="Gene3D" id="3.30.310.120">
    <property type="entry name" value="Rbstp2229 like protein"/>
    <property type="match status" value="1"/>
</dbReference>
<evidence type="ECO:0000313" key="1">
    <source>
        <dbReference type="EMBL" id="MBY0097726.1"/>
    </source>
</evidence>
<comment type="caution">
    <text evidence="1">The sequence shown here is derived from an EMBL/GenBank/DDBJ whole genome shotgun (WGS) entry which is preliminary data.</text>
</comment>
<protein>
    <submittedName>
        <fullName evidence="1">DUF1885 family protein</fullName>
    </submittedName>
</protein>
<evidence type="ECO:0000313" key="2">
    <source>
        <dbReference type="Proteomes" id="UP000769780"/>
    </source>
</evidence>
<dbReference type="SUPFAM" id="SSF111171">
    <property type="entry name" value="Rbstp2229 protein"/>
    <property type="match status" value="1"/>
</dbReference>
<dbReference type="Gene3D" id="1.20.5.850">
    <property type="entry name" value="Rbstp2229 protein"/>
    <property type="match status" value="1"/>
</dbReference>
<gene>
    <name evidence="1" type="ORF">H0185_13050</name>
</gene>
<dbReference type="InterPro" id="IPR015062">
    <property type="entry name" value="DUF1885"/>
</dbReference>